<dbReference type="InterPro" id="IPR017941">
    <property type="entry name" value="Rieske_2Fe-2S"/>
</dbReference>
<evidence type="ECO:0000256" key="8">
    <source>
        <dbReference type="ARBA" id="ARBA00022723"/>
    </source>
</evidence>
<evidence type="ECO:0000256" key="2">
    <source>
        <dbReference type="ARBA" id="ARBA00002149"/>
    </source>
</evidence>
<dbReference type="InterPro" id="IPR001663">
    <property type="entry name" value="Rng_hydr_dOase-A"/>
</dbReference>
<dbReference type="EC" id="1.14.15.7" evidence="5"/>
<dbReference type="SUPFAM" id="SSF55961">
    <property type="entry name" value="Bet v1-like"/>
    <property type="match status" value="1"/>
</dbReference>
<dbReference type="PANTHER" id="PTHR43756">
    <property type="entry name" value="CHOLINE MONOOXYGENASE, CHLOROPLASTIC"/>
    <property type="match status" value="1"/>
</dbReference>
<protein>
    <recommendedName>
        <fullName evidence="6">Choline monooxygenase, chloroplastic</fullName>
        <ecNumber evidence="5">1.14.15.7</ecNumber>
    </recommendedName>
</protein>
<evidence type="ECO:0000259" key="13">
    <source>
        <dbReference type="PROSITE" id="PS51296"/>
    </source>
</evidence>
<keyword evidence="11" id="KW-0411">Iron-sulfur</keyword>
<keyword evidence="9" id="KW-0560">Oxidoreductase</keyword>
<evidence type="ECO:0000256" key="5">
    <source>
        <dbReference type="ARBA" id="ARBA00012763"/>
    </source>
</evidence>
<evidence type="ECO:0000313" key="14">
    <source>
        <dbReference type="EMBL" id="KAK5063601.1"/>
    </source>
</evidence>
<proteinExistence type="inferred from homology"/>
<evidence type="ECO:0000256" key="1">
    <source>
        <dbReference type="ARBA" id="ARBA00001962"/>
    </source>
</evidence>
<dbReference type="InterPro" id="IPR015879">
    <property type="entry name" value="Ring_hydroxy_dOase_asu_C_dom"/>
</dbReference>
<keyword evidence="7" id="KW-0001">2Fe-2S</keyword>
<keyword evidence="10" id="KW-0408">Iron</keyword>
<comment type="similarity">
    <text evidence="4">Belongs to the choline monooxygenase family.</text>
</comment>
<comment type="pathway">
    <text evidence="3">Amine and polyamine biosynthesis; betaine biosynthesis via choline pathway; betaine aldehyde from choline (monooxygenase route): step 1/1.</text>
</comment>
<organism evidence="14 15">
    <name type="scientific">Exophiala sideris</name>
    <dbReference type="NCBI Taxonomy" id="1016849"/>
    <lineage>
        <taxon>Eukaryota</taxon>
        <taxon>Fungi</taxon>
        <taxon>Dikarya</taxon>
        <taxon>Ascomycota</taxon>
        <taxon>Pezizomycotina</taxon>
        <taxon>Eurotiomycetes</taxon>
        <taxon>Chaetothyriomycetidae</taxon>
        <taxon>Chaetothyriales</taxon>
        <taxon>Herpotrichiellaceae</taxon>
        <taxon>Exophiala</taxon>
    </lineage>
</organism>
<dbReference type="Gene3D" id="2.102.10.10">
    <property type="entry name" value="Rieske [2Fe-2S] iron-sulphur domain"/>
    <property type="match status" value="1"/>
</dbReference>
<dbReference type="Pfam" id="PF00355">
    <property type="entry name" value="Rieske"/>
    <property type="match status" value="1"/>
</dbReference>
<dbReference type="CDD" id="cd03469">
    <property type="entry name" value="Rieske_RO_Alpha_N"/>
    <property type="match status" value="1"/>
</dbReference>
<evidence type="ECO:0000313" key="15">
    <source>
        <dbReference type="Proteomes" id="UP001345691"/>
    </source>
</evidence>
<evidence type="ECO:0000256" key="9">
    <source>
        <dbReference type="ARBA" id="ARBA00023002"/>
    </source>
</evidence>
<keyword evidence="8" id="KW-0479">Metal-binding</keyword>
<dbReference type="Gene3D" id="3.90.380.10">
    <property type="entry name" value="Naphthalene 1,2-dioxygenase Alpha Subunit, Chain A, domain 1"/>
    <property type="match status" value="2"/>
</dbReference>
<dbReference type="SUPFAM" id="SSF50022">
    <property type="entry name" value="ISP domain"/>
    <property type="match status" value="1"/>
</dbReference>
<dbReference type="InterPro" id="IPR036922">
    <property type="entry name" value="Rieske_2Fe-2S_sf"/>
</dbReference>
<dbReference type="PANTHER" id="PTHR43756:SF5">
    <property type="entry name" value="CHOLINE MONOOXYGENASE, CHLOROPLASTIC"/>
    <property type="match status" value="1"/>
</dbReference>
<dbReference type="Pfam" id="PF00848">
    <property type="entry name" value="Ring_hydroxyl_A"/>
    <property type="match status" value="2"/>
</dbReference>
<evidence type="ECO:0000256" key="4">
    <source>
        <dbReference type="ARBA" id="ARBA00010848"/>
    </source>
</evidence>
<reference evidence="14 15" key="1">
    <citation type="submission" date="2023-08" db="EMBL/GenBank/DDBJ databases">
        <title>Black Yeasts Isolated from many extreme environments.</title>
        <authorList>
            <person name="Coleine C."/>
            <person name="Stajich J.E."/>
            <person name="Selbmann L."/>
        </authorList>
    </citation>
    <scope>NUCLEOTIDE SEQUENCE [LARGE SCALE GENOMIC DNA]</scope>
    <source>
        <strain evidence="14 15">CCFEE 6328</strain>
    </source>
</reference>
<dbReference type="PROSITE" id="PS51296">
    <property type="entry name" value="RIESKE"/>
    <property type="match status" value="1"/>
</dbReference>
<evidence type="ECO:0000256" key="7">
    <source>
        <dbReference type="ARBA" id="ARBA00022714"/>
    </source>
</evidence>
<evidence type="ECO:0000256" key="11">
    <source>
        <dbReference type="ARBA" id="ARBA00023014"/>
    </source>
</evidence>
<keyword evidence="15" id="KW-1185">Reference proteome</keyword>
<evidence type="ECO:0000256" key="12">
    <source>
        <dbReference type="ARBA" id="ARBA00049097"/>
    </source>
</evidence>
<dbReference type="Proteomes" id="UP001345691">
    <property type="component" value="Unassembled WGS sequence"/>
</dbReference>
<comment type="catalytic activity">
    <reaction evidence="12">
        <text>choline + 2 reduced [2Fe-2S]-[ferredoxin] + O2 + 2 H(+) = betaine aldehyde hydrate + 2 oxidized [2Fe-2S]-[ferredoxin] + H2O</text>
        <dbReference type="Rhea" id="RHEA:17769"/>
        <dbReference type="Rhea" id="RHEA-COMP:10000"/>
        <dbReference type="Rhea" id="RHEA-COMP:10001"/>
        <dbReference type="ChEBI" id="CHEBI:15354"/>
        <dbReference type="ChEBI" id="CHEBI:15377"/>
        <dbReference type="ChEBI" id="CHEBI:15378"/>
        <dbReference type="ChEBI" id="CHEBI:15379"/>
        <dbReference type="ChEBI" id="CHEBI:15870"/>
        <dbReference type="ChEBI" id="CHEBI:33737"/>
        <dbReference type="ChEBI" id="CHEBI:33738"/>
        <dbReference type="EC" id="1.14.15.7"/>
    </reaction>
</comment>
<evidence type="ECO:0000256" key="6">
    <source>
        <dbReference type="ARBA" id="ARBA00014931"/>
    </source>
</evidence>
<sequence>MSTMTVSETSIKMTANTALPSDWYRTPALYELERRAIFSKEWLLITHKVRFEKPGDYHQFEIAGFPFFLIMDRQRTIRGFHNVCRHRAYPVIRPEAPKSGTKSILSCYYHVQGWSYGLNGKLAKAPKFDTVEGFDKEQNGLFPVHIRVDARGLIWVNLEASETPSIAWEARLEGSDNRPRLAPFNMDEYVYDHTWSFESNYNWKAAADNYNECYHCPTTHPGFVETSNLEKYRSELKGGELLYFLEDLPGKSIGKYAPSWFYPNASLNLAEPFWYLLRSCPTSATTVRNEYEVYRHKNATDAEFQEIDKFFKQVEREDKELCVAAQVNLTAGTYSAGQLHPHKEDGVVYFQKLVREAVKAHREKEKRSGMDIWPTRASTASQNDDVEFCRDVARCAASKELSDW</sequence>
<dbReference type="EMBL" id="JAVRRF010000007">
    <property type="protein sequence ID" value="KAK5063601.1"/>
    <property type="molecule type" value="Genomic_DNA"/>
</dbReference>
<comment type="caution">
    <text evidence="14">The sequence shown here is derived from an EMBL/GenBank/DDBJ whole genome shotgun (WGS) entry which is preliminary data.</text>
</comment>
<comment type="cofactor">
    <cofactor evidence="1">
        <name>Fe cation</name>
        <dbReference type="ChEBI" id="CHEBI:24875"/>
    </cofactor>
</comment>
<evidence type="ECO:0000256" key="3">
    <source>
        <dbReference type="ARBA" id="ARBA00004866"/>
    </source>
</evidence>
<gene>
    <name evidence="14" type="ORF">LTR69_004307</name>
</gene>
<dbReference type="CDD" id="cd00680">
    <property type="entry name" value="RHO_alpha_C"/>
    <property type="match status" value="1"/>
</dbReference>
<feature type="domain" description="Rieske" evidence="13">
    <location>
        <begin position="44"/>
        <end position="145"/>
    </location>
</feature>
<evidence type="ECO:0000256" key="10">
    <source>
        <dbReference type="ARBA" id="ARBA00023004"/>
    </source>
</evidence>
<accession>A0ABR0JHK0</accession>
<dbReference type="PRINTS" id="PR00090">
    <property type="entry name" value="RNGDIOXGNASE"/>
</dbReference>
<name>A0ABR0JHK0_9EURO</name>
<comment type="function">
    <text evidence="2">Catalyzes the first step of the osmoprotectant glycine betaine synthesis.</text>
</comment>